<evidence type="ECO:0000313" key="4">
    <source>
        <dbReference type="Proteomes" id="UP000675554"/>
    </source>
</evidence>
<gene>
    <name evidence="3" type="ORF">KDA82_28465</name>
</gene>
<name>A0A8T4IXI1_9ACTN</name>
<feature type="region of interest" description="Disordered" evidence="1">
    <location>
        <begin position="192"/>
        <end position="222"/>
    </location>
</feature>
<feature type="compositionally biased region" description="Basic and acidic residues" evidence="1">
    <location>
        <begin position="195"/>
        <end position="206"/>
    </location>
</feature>
<dbReference type="Pfam" id="PF21725">
    <property type="entry name" value="T7SS_signal"/>
    <property type="match status" value="1"/>
</dbReference>
<dbReference type="InterPro" id="IPR049082">
    <property type="entry name" value="T7SS_signal"/>
</dbReference>
<dbReference type="EMBL" id="JAGSMN010000764">
    <property type="protein sequence ID" value="MBR7676869.1"/>
    <property type="molecule type" value="Genomic_DNA"/>
</dbReference>
<organism evidence="3 4">
    <name type="scientific">Streptomyces daliensis</name>
    <dbReference type="NCBI Taxonomy" id="299421"/>
    <lineage>
        <taxon>Bacteria</taxon>
        <taxon>Bacillati</taxon>
        <taxon>Actinomycetota</taxon>
        <taxon>Actinomycetes</taxon>
        <taxon>Kitasatosporales</taxon>
        <taxon>Streptomycetaceae</taxon>
        <taxon>Streptomyces</taxon>
    </lineage>
</organism>
<evidence type="ECO:0000256" key="1">
    <source>
        <dbReference type="SAM" id="MobiDB-lite"/>
    </source>
</evidence>
<sequence length="222" mass="23612">MGLGDFTPDWLEDGAEKGAEMLGTAVDRGTDYVADRFDEAGAPEGATNWLRDKGDAAANRLGAQVGEARLGETEDPKKLIHGSVSTLRANASHLKDFQKAFEKVAAGLKGLDSEHLRGKAADAFREKVAVEPKKWHKAADACEKAAKALDDFAGTVDWAQGQAREALAKYRKAKAASDAHAEKVKTYQDSVDYGLKGDELPDKPADSDPGASGMQAAQALLD</sequence>
<dbReference type="AlphaFoldDB" id="A0A8T4IXI1"/>
<reference evidence="3" key="1">
    <citation type="submission" date="2021-04" db="EMBL/GenBank/DDBJ databases">
        <title>Sequencing of actinobacteria type strains.</title>
        <authorList>
            <person name="Nguyen G.-S."/>
            <person name="Wentzel A."/>
        </authorList>
    </citation>
    <scope>NUCLEOTIDE SEQUENCE</scope>
    <source>
        <strain evidence="3">DSM 42095</strain>
    </source>
</reference>
<dbReference type="Proteomes" id="UP000675554">
    <property type="component" value="Unassembled WGS sequence"/>
</dbReference>
<feature type="domain" description="Putative T7SS secretion signal" evidence="2">
    <location>
        <begin position="12"/>
        <end position="221"/>
    </location>
</feature>
<proteinExistence type="predicted"/>
<protein>
    <submittedName>
        <fullName evidence="3">Type IV secretion protein Rhs</fullName>
    </submittedName>
</protein>
<accession>A0A8T4IXI1</accession>
<evidence type="ECO:0000313" key="3">
    <source>
        <dbReference type="EMBL" id="MBR7676869.1"/>
    </source>
</evidence>
<comment type="caution">
    <text evidence="3">The sequence shown here is derived from an EMBL/GenBank/DDBJ whole genome shotgun (WGS) entry which is preliminary data.</text>
</comment>
<feature type="non-terminal residue" evidence="3">
    <location>
        <position position="222"/>
    </location>
</feature>
<keyword evidence="4" id="KW-1185">Reference proteome</keyword>
<evidence type="ECO:0000259" key="2">
    <source>
        <dbReference type="Pfam" id="PF21725"/>
    </source>
</evidence>